<feature type="compositionally biased region" description="Low complexity" evidence="1">
    <location>
        <begin position="127"/>
        <end position="158"/>
    </location>
</feature>
<feature type="region of interest" description="Disordered" evidence="1">
    <location>
        <begin position="127"/>
        <end position="171"/>
    </location>
</feature>
<feature type="domain" description="DUF2470" evidence="2">
    <location>
        <begin position="391"/>
        <end position="462"/>
    </location>
</feature>
<evidence type="ECO:0000256" key="1">
    <source>
        <dbReference type="SAM" id="MobiDB-lite"/>
    </source>
</evidence>
<evidence type="ECO:0000313" key="3">
    <source>
        <dbReference type="EMBL" id="KAF2074546.1"/>
    </source>
</evidence>
<dbReference type="GO" id="GO:0005737">
    <property type="term" value="C:cytoplasm"/>
    <property type="evidence" value="ECO:0007669"/>
    <property type="project" value="UniProtKB-ARBA"/>
</dbReference>
<dbReference type="Gene3D" id="2.30.110.10">
    <property type="entry name" value="Electron Transport, Fmn-binding Protein, Chain A"/>
    <property type="match status" value="1"/>
</dbReference>
<dbReference type="Pfam" id="PF10615">
    <property type="entry name" value="DUF2470"/>
    <property type="match status" value="1"/>
</dbReference>
<dbReference type="InterPro" id="IPR012349">
    <property type="entry name" value="Split_barrel_FMN-bd"/>
</dbReference>
<proteinExistence type="predicted"/>
<evidence type="ECO:0000313" key="4">
    <source>
        <dbReference type="Proteomes" id="UP000695562"/>
    </source>
</evidence>
<dbReference type="AlphaFoldDB" id="A0A8J4Q5X7"/>
<reference evidence="3" key="1">
    <citation type="submission" date="2020-01" db="EMBL/GenBank/DDBJ databases">
        <title>Development of genomics and gene disruption for Polysphondylium violaceum indicates a role for the polyketide synthase stlB in stalk morphogenesis.</title>
        <authorList>
            <person name="Narita B."/>
            <person name="Kawabe Y."/>
            <person name="Kin K."/>
            <person name="Saito T."/>
            <person name="Gibbs R."/>
            <person name="Kuspa A."/>
            <person name="Muzny D."/>
            <person name="Queller D."/>
            <person name="Richards S."/>
            <person name="Strassman J."/>
            <person name="Sucgang R."/>
            <person name="Worley K."/>
            <person name="Schaap P."/>
        </authorList>
    </citation>
    <scope>NUCLEOTIDE SEQUENCE</scope>
    <source>
        <strain evidence="3">QSvi11</strain>
    </source>
</reference>
<gene>
    <name evidence="3" type="ORF">CYY_004129</name>
</gene>
<comment type="caution">
    <text evidence="3">The sequence shown here is derived from an EMBL/GenBank/DDBJ whole genome shotgun (WGS) entry which is preliminary data.</text>
</comment>
<dbReference type="PANTHER" id="PTHR13343">
    <property type="entry name" value="CREG1 PROTEIN"/>
    <property type="match status" value="1"/>
</dbReference>
<feature type="compositionally biased region" description="Low complexity" evidence="1">
    <location>
        <begin position="64"/>
        <end position="89"/>
    </location>
</feature>
<organism evidence="3 4">
    <name type="scientific">Polysphondylium violaceum</name>
    <dbReference type="NCBI Taxonomy" id="133409"/>
    <lineage>
        <taxon>Eukaryota</taxon>
        <taxon>Amoebozoa</taxon>
        <taxon>Evosea</taxon>
        <taxon>Eumycetozoa</taxon>
        <taxon>Dictyostelia</taxon>
        <taxon>Dictyosteliales</taxon>
        <taxon>Dictyosteliaceae</taxon>
        <taxon>Polysphondylium</taxon>
    </lineage>
</organism>
<dbReference type="EMBL" id="AJWJ01000141">
    <property type="protein sequence ID" value="KAF2074546.1"/>
    <property type="molecule type" value="Genomic_DNA"/>
</dbReference>
<dbReference type="Gene3D" id="3.20.180.10">
    <property type="entry name" value="PNP-oxidase-like"/>
    <property type="match status" value="1"/>
</dbReference>
<evidence type="ECO:0000259" key="2">
    <source>
        <dbReference type="Pfam" id="PF10615"/>
    </source>
</evidence>
<dbReference type="SUPFAM" id="SSF50475">
    <property type="entry name" value="FMN-binding split barrel"/>
    <property type="match status" value="1"/>
</dbReference>
<protein>
    <recommendedName>
        <fullName evidence="2">DUF2470 domain-containing protein</fullName>
    </recommendedName>
</protein>
<dbReference type="InterPro" id="IPR019595">
    <property type="entry name" value="DUF2470"/>
</dbReference>
<accession>A0A8J4Q5X7</accession>
<dbReference type="InterPro" id="IPR037119">
    <property type="entry name" value="Haem_oxidase_HugZ-like_sf"/>
</dbReference>
<sequence>MNSSILFTRSTTQKYFKSKLSTAANSSNSQYFSNNSIKSFLVKFKITTPSHSTNNTFYTCIGPKNNSNNTTPKTRNKITTTTTPTSNPLTPQINHHTCLTPKNASTQPFTYFRNFCSCTNTNESTLKTSNNDTNKSNNNNNSSINNTNSNNSNNSNNHNKSEQEKKSERKKKIIQQEASIYGNVGDMQFAEKKAGPSITTALTQSQFAKSLLLMRMTATLSSVNMLAKMTEESQTPVYGSLVNYALLDSVELVKPDASSPLTDYTVYNPIVPLRKTDPHVAHFKHFSKVSLVVYPLTPVGCPPSQYDLSCVNFSCRMKLLTDISEKERAKKAFFMRFPNSRKSVNDNDFDFYLLDIQDAYFKERNSNLSVIPIDSLKTAQADPVTITSREIIETSNAKYIDALRIIASEYGDVKLDTQVFMYFVDRYGFNCIGKKKQADEWLDIRIPFDTSFTSFNDCKEGLFATFQDILDKVNK</sequence>
<keyword evidence="4" id="KW-1185">Reference proteome</keyword>
<dbReference type="PANTHER" id="PTHR13343:SF17">
    <property type="entry name" value="CELLULAR REPRESSOR OF E1A-STIMULATED GENES, ISOFORM A"/>
    <property type="match status" value="1"/>
</dbReference>
<dbReference type="OrthoDB" id="2138282at2759"/>
<name>A0A8J4Q5X7_9MYCE</name>
<dbReference type="Proteomes" id="UP000695562">
    <property type="component" value="Unassembled WGS sequence"/>
</dbReference>
<feature type="region of interest" description="Disordered" evidence="1">
    <location>
        <begin position="63"/>
        <end position="89"/>
    </location>
</feature>